<dbReference type="GO" id="GO:0003743">
    <property type="term" value="F:translation initiation factor activity"/>
    <property type="evidence" value="ECO:0007669"/>
    <property type="project" value="UniProtKB-KW"/>
</dbReference>
<evidence type="ECO:0000256" key="16">
    <source>
        <dbReference type="ARBA" id="ARBA00072999"/>
    </source>
</evidence>
<sequence>MAEQSRSRRRRATQKKNTKKTTTSAAPTAPENAEATNNAEVPENVKLAAEFDRSELPEKIRVHALAKRLKMTSKDMVLALETVGLVKVAMSTLSVEEAGRVLDHLAQQADVPEEEKTPEEEPLEKIRHRVEKNVANEIHQIEEKVERELAESDLVPPPTPPQHQEEAASYPVFMAPSPVEPEDTSAEGEESGFEENEDAESAEGSSRPRRRRTRRSTSKNRSTGKDARKERQQKSDKGDKNDKHEKREKKEEVEHVDEPVALRGSTRLEAQRRRRSEMRDAGRRHLLSQKEFLERREAVERTMIVRERQRHDGHPGRVTQIAVLEDGKLVEHFVTSEEQASMIGNIYLGRVQNVLPSMEAAFIDIGVGRNGVLYAGEVDWRGAGLGGRQRRIEQALHNGDQVLVQVTKDPIGQKGARLSTHISLAGRYLVYVPKGRNAGISRKLPTTERRRLKDILQRVVPEDGGAIIRTAAEGVDEEAIAADVHRLHERWEQIEKRTQKEKNSKGAKPVTMYEEPDVLIKVVRDLFNEDFSTLIIDGDRSWNRVHAYVTSVAPDLADRLVHFRSSEHDGKDAFAHHAIDEQIEQGLARTVPLPSGGSLVIDRTEAMTVIDVNTGRYTGSGGNLEESVTRNNIEAAEEIVRQLRLRDIGGMIVIDFIDMVLPENRDLVLRKLTEALALDRSRHQVSEVTSLGLVQLTRKRVGTGLLETFTTQCECCEGRGILVHQDPVDHAEEKAEKAASKSRRGRKDPSQHPTVAAMHRQRDAETEDSASPEGLDVESPESAAESEATSIEDLAAAVVKEDIEDAEEYGPRRRRRSSRRGGRGRSRGRGRAQEEPKEQDSAEDTAAEEDAQNAAQNAAPAQSYEEALAAFEASPRRKRKTRGNSRSDHRPTPEDFEPAPAEEPTPDNREAEVREEHDEHRQRPRRAQRKRGSGRQAREEHRPKEREDAQAQDAPEASEAPEAVAEYETEVTVQQSRRGRRRAVRRARVAARQERAEKRAGRRAGGKATEAKQEKATESQAPRRSEHGSGRGRRRAVRRMSRRR</sequence>
<reference evidence="19" key="1">
    <citation type="submission" date="2022-01" db="EMBL/GenBank/DDBJ databases">
        <title>Corynebacterium sp. nov isolated from isolated from the feces of the greater white-fronted geese (Anser albifrons) at Poyang Lake, PR China.</title>
        <authorList>
            <person name="Liu Q."/>
        </authorList>
    </citation>
    <scope>NUCLEOTIDE SEQUENCE</scope>
    <source>
        <strain evidence="19">JCM 32435</strain>
    </source>
</reference>
<dbReference type="NCBIfam" id="TIGR00757">
    <property type="entry name" value="RNaseEG"/>
    <property type="match status" value="1"/>
</dbReference>
<evidence type="ECO:0000256" key="11">
    <source>
        <dbReference type="ARBA" id="ARBA00022833"/>
    </source>
</evidence>
<feature type="compositionally biased region" description="Low complexity" evidence="17">
    <location>
        <begin position="780"/>
        <end position="789"/>
    </location>
</feature>
<dbReference type="InterPro" id="IPR003029">
    <property type="entry name" value="S1_domain"/>
</dbReference>
<evidence type="ECO:0000256" key="2">
    <source>
        <dbReference type="ARBA" id="ARBA00001947"/>
    </source>
</evidence>
<evidence type="ECO:0000256" key="6">
    <source>
        <dbReference type="ARBA" id="ARBA00022552"/>
    </source>
</evidence>
<feature type="compositionally biased region" description="Basic and acidic residues" evidence="17">
    <location>
        <begin position="906"/>
        <end position="921"/>
    </location>
</feature>
<feature type="compositionally biased region" description="Basic residues" evidence="17">
    <location>
        <begin position="207"/>
        <end position="218"/>
    </location>
</feature>
<dbReference type="InterPro" id="IPR019307">
    <property type="entry name" value="RNA-bd_AU-1/RNase_E/G"/>
</dbReference>
<feature type="compositionally biased region" description="Acidic residues" evidence="17">
    <location>
        <begin position="180"/>
        <end position="201"/>
    </location>
</feature>
<evidence type="ECO:0000256" key="13">
    <source>
        <dbReference type="ARBA" id="ARBA00022884"/>
    </source>
</evidence>
<feature type="region of interest" description="Disordered" evidence="17">
    <location>
        <begin position="148"/>
        <end position="167"/>
    </location>
</feature>
<dbReference type="GO" id="GO:0046872">
    <property type="term" value="F:metal ion binding"/>
    <property type="evidence" value="ECO:0007669"/>
    <property type="project" value="UniProtKB-KW"/>
</dbReference>
<proteinExistence type="inferred from homology"/>
<dbReference type="Gene3D" id="1.10.10.2480">
    <property type="match status" value="1"/>
</dbReference>
<feature type="compositionally biased region" description="Acidic residues" evidence="17">
    <location>
        <begin position="111"/>
        <end position="122"/>
    </location>
</feature>
<evidence type="ECO:0000256" key="12">
    <source>
        <dbReference type="ARBA" id="ARBA00022842"/>
    </source>
</evidence>
<feature type="compositionally biased region" description="Basic and acidic residues" evidence="17">
    <location>
        <begin position="936"/>
        <end position="949"/>
    </location>
</feature>
<keyword evidence="8" id="KW-0819">tRNA processing</keyword>
<dbReference type="PANTHER" id="PTHR30001">
    <property type="entry name" value="RIBONUCLEASE"/>
    <property type="match status" value="1"/>
</dbReference>
<evidence type="ECO:0000256" key="14">
    <source>
        <dbReference type="ARBA" id="ARBA00050524"/>
    </source>
</evidence>
<keyword evidence="9" id="KW-0479">Metal-binding</keyword>
<organism evidence="19 20">
    <name type="scientific">Corynebacterium uropygiale</name>
    <dbReference type="NCBI Taxonomy" id="1775911"/>
    <lineage>
        <taxon>Bacteria</taxon>
        <taxon>Bacillati</taxon>
        <taxon>Actinomycetota</taxon>
        <taxon>Actinomycetes</taxon>
        <taxon>Mycobacteriales</taxon>
        <taxon>Corynebacteriaceae</taxon>
        <taxon>Corynebacterium</taxon>
    </lineage>
</organism>
<feature type="compositionally biased region" description="Low complexity" evidence="17">
    <location>
        <begin position="20"/>
        <end position="43"/>
    </location>
</feature>
<comment type="catalytic activity">
    <reaction evidence="14">
        <text>Endonucleolytic cleavage of single-stranded RNA in A- and U-rich regions.</text>
        <dbReference type="EC" id="3.1.26.12"/>
    </reaction>
</comment>
<name>A0A9X1TYP3_9CORY</name>
<dbReference type="EC" id="3.1.26.12" evidence="15"/>
<feature type="compositionally biased region" description="Low complexity" evidence="17">
    <location>
        <begin position="951"/>
        <end position="973"/>
    </location>
</feature>
<dbReference type="Gene3D" id="2.40.50.140">
    <property type="entry name" value="Nucleic acid-binding proteins"/>
    <property type="match status" value="1"/>
</dbReference>
<feature type="compositionally biased region" description="Basic residues" evidence="17">
    <location>
        <begin position="7"/>
        <end position="19"/>
    </location>
</feature>
<feature type="compositionally biased region" description="Acidic residues" evidence="17">
    <location>
        <begin position="841"/>
        <end position="851"/>
    </location>
</feature>
<feature type="compositionally biased region" description="Basic and acidic residues" evidence="17">
    <location>
        <begin position="831"/>
        <end position="840"/>
    </location>
</feature>
<dbReference type="Pfam" id="PF10150">
    <property type="entry name" value="RNase_E_G"/>
    <property type="match status" value="1"/>
</dbReference>
<feature type="compositionally biased region" description="Basic residues" evidence="17">
    <location>
        <begin position="1030"/>
        <end position="1044"/>
    </location>
</feature>
<dbReference type="AlphaFoldDB" id="A0A9X1TYP3"/>
<comment type="similarity">
    <text evidence="4">Belongs to the RNase E/G family.</text>
</comment>
<evidence type="ECO:0000313" key="20">
    <source>
        <dbReference type="Proteomes" id="UP001139336"/>
    </source>
</evidence>
<feature type="region of interest" description="Disordered" evidence="17">
    <location>
        <begin position="108"/>
        <end position="127"/>
    </location>
</feature>
<keyword evidence="13" id="KW-0694">RNA-binding</keyword>
<evidence type="ECO:0000256" key="1">
    <source>
        <dbReference type="ARBA" id="ARBA00001946"/>
    </source>
</evidence>
<dbReference type="GO" id="GO:0006397">
    <property type="term" value="P:mRNA processing"/>
    <property type="evidence" value="ECO:0007669"/>
    <property type="project" value="UniProtKB-KW"/>
</dbReference>
<gene>
    <name evidence="19" type="ORF">L1O03_10125</name>
</gene>
<comment type="cofactor">
    <cofactor evidence="2">
        <name>Zn(2+)</name>
        <dbReference type="ChEBI" id="CHEBI:29105"/>
    </cofactor>
</comment>
<keyword evidence="19" id="KW-0648">Protein biosynthesis</keyword>
<evidence type="ECO:0000256" key="15">
    <source>
        <dbReference type="ARBA" id="ARBA00066879"/>
    </source>
</evidence>
<accession>A0A9X1TYP3</accession>
<evidence type="ECO:0000256" key="8">
    <source>
        <dbReference type="ARBA" id="ARBA00022694"/>
    </source>
</evidence>
<comment type="caution">
    <text evidence="19">The sequence shown here is derived from an EMBL/GenBank/DDBJ whole genome shotgun (WGS) entry which is preliminary data.</text>
</comment>
<keyword evidence="20" id="KW-1185">Reference proteome</keyword>
<evidence type="ECO:0000313" key="19">
    <source>
        <dbReference type="EMBL" id="MCF4007520.1"/>
    </source>
</evidence>
<feature type="region of interest" description="Disordered" evidence="17">
    <location>
        <begin position="727"/>
        <end position="1044"/>
    </location>
</feature>
<evidence type="ECO:0000256" key="9">
    <source>
        <dbReference type="ARBA" id="ARBA00022723"/>
    </source>
</evidence>
<dbReference type="FunFam" id="2.40.50.140:FF:000066">
    <property type="entry name" value="Ribonuclease E"/>
    <property type="match status" value="1"/>
</dbReference>
<comment type="cofactor">
    <cofactor evidence="1">
        <name>Mg(2+)</name>
        <dbReference type="ChEBI" id="CHEBI:18420"/>
    </cofactor>
</comment>
<dbReference type="Pfam" id="PF04760">
    <property type="entry name" value="IF2_N"/>
    <property type="match status" value="1"/>
</dbReference>
<comment type="subcellular location">
    <subcellularLocation>
        <location evidence="3">Cytoplasm</location>
    </subcellularLocation>
</comment>
<dbReference type="GO" id="GO:0008995">
    <property type="term" value="F:ribonuclease E activity"/>
    <property type="evidence" value="ECO:0007669"/>
    <property type="project" value="UniProtKB-EC"/>
</dbReference>
<feature type="compositionally biased region" description="Basic and acidic residues" evidence="17">
    <location>
        <begin position="727"/>
        <end position="739"/>
    </location>
</feature>
<keyword evidence="6" id="KW-0698">rRNA processing</keyword>
<dbReference type="PROSITE" id="PS50126">
    <property type="entry name" value="S1"/>
    <property type="match status" value="1"/>
</dbReference>
<dbReference type="GO" id="GO:0006364">
    <property type="term" value="P:rRNA processing"/>
    <property type="evidence" value="ECO:0007669"/>
    <property type="project" value="UniProtKB-KW"/>
</dbReference>
<dbReference type="EMBL" id="JAKGSI010000005">
    <property type="protein sequence ID" value="MCF4007520.1"/>
    <property type="molecule type" value="Genomic_DNA"/>
</dbReference>
<protein>
    <recommendedName>
        <fullName evidence="16">Ribonuclease E</fullName>
        <ecNumber evidence="15">3.1.26.12</ecNumber>
    </recommendedName>
</protein>
<keyword evidence="10" id="KW-0378">Hydrolase</keyword>
<dbReference type="CDD" id="cd04453">
    <property type="entry name" value="S1_RNase_E"/>
    <property type="match status" value="1"/>
</dbReference>
<dbReference type="PANTHER" id="PTHR30001:SF0">
    <property type="entry name" value="RIBONUCLEASE G"/>
    <property type="match status" value="1"/>
</dbReference>
<dbReference type="GO" id="GO:0008033">
    <property type="term" value="P:tRNA processing"/>
    <property type="evidence" value="ECO:0007669"/>
    <property type="project" value="UniProtKB-KW"/>
</dbReference>
<feature type="compositionally biased region" description="Basic residues" evidence="17">
    <location>
        <begin position="812"/>
        <end position="830"/>
    </location>
</feature>
<evidence type="ECO:0000256" key="3">
    <source>
        <dbReference type="ARBA" id="ARBA00004496"/>
    </source>
</evidence>
<evidence type="ECO:0000256" key="5">
    <source>
        <dbReference type="ARBA" id="ARBA00022490"/>
    </source>
</evidence>
<keyword evidence="12" id="KW-0460">Magnesium</keyword>
<feature type="compositionally biased region" description="Basic and acidic residues" evidence="17">
    <location>
        <begin position="1009"/>
        <end position="1029"/>
    </location>
</feature>
<dbReference type="SUPFAM" id="SSF50249">
    <property type="entry name" value="Nucleic acid-binding proteins"/>
    <property type="match status" value="1"/>
</dbReference>
<evidence type="ECO:0000256" key="4">
    <source>
        <dbReference type="ARBA" id="ARBA00005522"/>
    </source>
</evidence>
<dbReference type="Proteomes" id="UP001139336">
    <property type="component" value="Unassembled WGS sequence"/>
</dbReference>
<evidence type="ECO:0000256" key="7">
    <source>
        <dbReference type="ARBA" id="ARBA00022664"/>
    </source>
</evidence>
<feature type="compositionally biased region" description="Low complexity" evidence="17">
    <location>
        <begin position="852"/>
        <end position="863"/>
    </location>
</feature>
<keyword evidence="19" id="KW-0396">Initiation factor</keyword>
<feature type="domain" description="S1 motif" evidence="18">
    <location>
        <begin position="344"/>
        <end position="421"/>
    </location>
</feature>
<evidence type="ECO:0000259" key="18">
    <source>
        <dbReference type="PROSITE" id="PS50126"/>
    </source>
</evidence>
<dbReference type="GO" id="GO:0003723">
    <property type="term" value="F:RNA binding"/>
    <property type="evidence" value="ECO:0007669"/>
    <property type="project" value="UniProtKB-KW"/>
</dbReference>
<feature type="compositionally biased region" description="Acidic residues" evidence="17">
    <location>
        <begin position="765"/>
        <end position="779"/>
    </location>
</feature>
<dbReference type="GO" id="GO:0005737">
    <property type="term" value="C:cytoplasm"/>
    <property type="evidence" value="ECO:0007669"/>
    <property type="project" value="UniProtKB-SubCell"/>
</dbReference>
<feature type="region of interest" description="Disordered" evidence="17">
    <location>
        <begin position="175"/>
        <end position="281"/>
    </location>
</feature>
<dbReference type="InterPro" id="IPR012340">
    <property type="entry name" value="NA-bd_OB-fold"/>
</dbReference>
<feature type="region of interest" description="Disordered" evidence="17">
    <location>
        <begin position="1"/>
        <end position="43"/>
    </location>
</feature>
<feature type="compositionally biased region" description="Basic residues" evidence="17">
    <location>
        <begin position="922"/>
        <end position="933"/>
    </location>
</feature>
<keyword evidence="7" id="KW-0507">mRNA processing</keyword>
<evidence type="ECO:0000256" key="17">
    <source>
        <dbReference type="SAM" id="MobiDB-lite"/>
    </source>
</evidence>
<keyword evidence="11" id="KW-0862">Zinc</keyword>
<keyword evidence="5" id="KW-0963">Cytoplasm</keyword>
<feature type="compositionally biased region" description="Basic residues" evidence="17">
    <location>
        <begin position="977"/>
        <end position="989"/>
    </location>
</feature>
<evidence type="ECO:0000256" key="10">
    <source>
        <dbReference type="ARBA" id="ARBA00022801"/>
    </source>
</evidence>
<feature type="compositionally biased region" description="Basic and acidic residues" evidence="17">
    <location>
        <begin position="223"/>
        <end position="260"/>
    </location>
</feature>
<dbReference type="InterPro" id="IPR006847">
    <property type="entry name" value="IF2_N"/>
</dbReference>
<dbReference type="SMART" id="SM00316">
    <property type="entry name" value="S1"/>
    <property type="match status" value="1"/>
</dbReference>
<dbReference type="InterPro" id="IPR004659">
    <property type="entry name" value="RNase_E/G"/>
</dbReference>